<dbReference type="PANTHER" id="PTHR11736">
    <property type="entry name" value="MELANOMA-ASSOCIATED ANTIGEN MAGE ANTIGEN"/>
    <property type="match status" value="1"/>
</dbReference>
<dbReference type="AlphaFoldDB" id="A0A383VL65"/>
<evidence type="ECO:0000256" key="2">
    <source>
        <dbReference type="SAM" id="MobiDB-lite"/>
    </source>
</evidence>
<gene>
    <name evidence="4" type="ORF">BQ4739_LOCUS6381</name>
</gene>
<reference evidence="4 5" key="1">
    <citation type="submission" date="2016-10" db="EMBL/GenBank/DDBJ databases">
        <authorList>
            <person name="Cai Z."/>
        </authorList>
    </citation>
    <scope>NUCLEOTIDE SEQUENCE [LARGE SCALE GENOMIC DNA]</scope>
</reference>
<evidence type="ECO:0000259" key="3">
    <source>
        <dbReference type="SMART" id="SM01373"/>
    </source>
</evidence>
<evidence type="ECO:0000313" key="5">
    <source>
        <dbReference type="Proteomes" id="UP000256970"/>
    </source>
</evidence>
<dbReference type="Proteomes" id="UP000256970">
    <property type="component" value="Unassembled WGS sequence"/>
</dbReference>
<keyword evidence="5" id="KW-1185">Reference proteome</keyword>
<dbReference type="GO" id="GO:0005634">
    <property type="term" value="C:nucleus"/>
    <property type="evidence" value="ECO:0007669"/>
    <property type="project" value="TreeGrafter"/>
</dbReference>
<feature type="domain" description="MAGE" evidence="3">
    <location>
        <begin position="127"/>
        <end position="351"/>
    </location>
</feature>
<dbReference type="InterPro" id="IPR041898">
    <property type="entry name" value="MAGE_WH1"/>
</dbReference>
<proteinExistence type="predicted"/>
<dbReference type="PANTHER" id="PTHR11736:SF14">
    <property type="entry name" value="NSE3 HOMOLOG, SMC5-SMC6 COMPLEX COMPONENT"/>
    <property type="match status" value="1"/>
</dbReference>
<evidence type="ECO:0000313" key="4">
    <source>
        <dbReference type="EMBL" id="SZX65921.1"/>
    </source>
</evidence>
<feature type="region of interest" description="Disordered" evidence="2">
    <location>
        <begin position="1"/>
        <end position="53"/>
    </location>
</feature>
<dbReference type="Pfam" id="PF01454">
    <property type="entry name" value="MAGE"/>
    <property type="match status" value="1"/>
</dbReference>
<sequence length="368" mass="38576">MSARSTRVSRRRSADPGADEEDTVQETQLESTQSGRGKRRRSNTADPDAGAATGVAAAAAAYDQTPGGAAGAGFVPLQQQQVAISQQDMDSLQEAIERYKKEADEAEAKGDALGFTRNAIDSAVARVVRLMLFKNYEKPGMPVKRQELNDVIQKDVTHRVGRGGNKLPGVVLPLAAAKLATAFGLEMREMKRHAASAPARGTAAAAAAGAAADGSGGGAAGGSVTQTYVLRSLLPPTLLVRFVHDAGEDAMRGLMTVVVALLQLAPNGQIEAEDLWRQLSQLGVEKDPQPGYDRDDAASVFSNKEGAAGVLAHMERCRYVAKKSVAAAAGGQQAVYELAEAAHDEFGATAKALINQWLGNGNDGEEVQ</sequence>
<feature type="compositionally biased region" description="Low complexity" evidence="2">
    <location>
        <begin position="44"/>
        <end position="53"/>
    </location>
</feature>
<dbReference type="EMBL" id="FNXT01000673">
    <property type="protein sequence ID" value="SZX65921.1"/>
    <property type="molecule type" value="Genomic_DNA"/>
</dbReference>
<keyword evidence="1" id="KW-0175">Coiled coil</keyword>
<dbReference type="Gene3D" id="1.10.10.1200">
    <property type="entry name" value="MAGE homology domain, winged helix WH1 motif"/>
    <property type="match status" value="1"/>
</dbReference>
<dbReference type="InterPro" id="IPR037445">
    <property type="entry name" value="MAGE"/>
</dbReference>
<protein>
    <recommendedName>
        <fullName evidence="3">MAGE domain-containing protein</fullName>
    </recommendedName>
</protein>
<feature type="coiled-coil region" evidence="1">
    <location>
        <begin position="82"/>
        <end position="109"/>
    </location>
</feature>
<dbReference type="STRING" id="3088.A0A383VL65"/>
<evidence type="ECO:0000256" key="1">
    <source>
        <dbReference type="SAM" id="Coils"/>
    </source>
</evidence>
<dbReference type="SMART" id="SM01373">
    <property type="entry name" value="MAGE"/>
    <property type="match status" value="1"/>
</dbReference>
<accession>A0A383VL65</accession>
<dbReference type="InterPro" id="IPR002190">
    <property type="entry name" value="MHD_dom"/>
</dbReference>
<feature type="compositionally biased region" description="Polar residues" evidence="2">
    <location>
        <begin position="25"/>
        <end position="35"/>
    </location>
</feature>
<organism evidence="4 5">
    <name type="scientific">Tetradesmus obliquus</name>
    <name type="common">Green alga</name>
    <name type="synonym">Acutodesmus obliquus</name>
    <dbReference type="NCBI Taxonomy" id="3088"/>
    <lineage>
        <taxon>Eukaryota</taxon>
        <taxon>Viridiplantae</taxon>
        <taxon>Chlorophyta</taxon>
        <taxon>core chlorophytes</taxon>
        <taxon>Chlorophyceae</taxon>
        <taxon>CS clade</taxon>
        <taxon>Sphaeropleales</taxon>
        <taxon>Scenedesmaceae</taxon>
        <taxon>Tetradesmus</taxon>
    </lineage>
</organism>
<name>A0A383VL65_TETOB</name>